<protein>
    <recommendedName>
        <fullName evidence="1">Endonuclease/exonuclease/phosphatase domain-containing protein</fullName>
    </recommendedName>
</protein>
<proteinExistence type="predicted"/>
<feature type="domain" description="Endonuclease/exonuclease/phosphatase" evidence="1">
    <location>
        <begin position="278"/>
        <end position="396"/>
    </location>
</feature>
<dbReference type="Pfam" id="PF03372">
    <property type="entry name" value="Exo_endo_phos"/>
    <property type="match status" value="1"/>
</dbReference>
<evidence type="ECO:0000313" key="3">
    <source>
        <dbReference type="Proteomes" id="UP001627154"/>
    </source>
</evidence>
<evidence type="ECO:0000313" key="2">
    <source>
        <dbReference type="EMBL" id="KAL3405211.1"/>
    </source>
</evidence>
<comment type="caution">
    <text evidence="2">The sequence shown here is derived from an EMBL/GenBank/DDBJ whole genome shotgun (WGS) entry which is preliminary data.</text>
</comment>
<dbReference type="AlphaFoldDB" id="A0ABD2XJ05"/>
<sequence length="489" mass="56037">MTAYNALKNRLDNSKIKFYTYTPKHLKLKNTVLKGVIGDFTIKDIKLDIEAMNLPNVKIEKITKVNFGKSKFPNFIVQLSHDSELSSLTKIKTILHQVVRWEPLRKSQTYQCRNCQRINHTSSNCFLGYRCVKCDQPNEPGQCALSQDCTDKSKIYCVKCEELGHPALYRSCPYLKLASKVLKNISERRATKLTKIKETLLVNSSNNQNFIGKTAYERPRMNTVNKPRDDIPSTNRWIPRSNEILFGDNNIPPEHSNKINIIFDCLNINYSLKIAAINVNSIVSLNKRNELLNFAETHNFDIVLIGETKLSERHRIHFTNHDFICTVRKSNKGGGTAILIKSSLPYKTVHHPSCSDNVAIVEELKLFHPCNYFLISGDFNAKHTIWGNTYTRVKGWILSNSIDAKCITSRVKLYMPFSPTFPCTNLAINLYLADCRLNFTDLIDNKIKTLNYNSDHVALSFTISIICELNLIDPSISHHFAFKKTKWHT</sequence>
<dbReference type="EMBL" id="JBJJXI010000021">
    <property type="protein sequence ID" value="KAL3405211.1"/>
    <property type="molecule type" value="Genomic_DNA"/>
</dbReference>
<dbReference type="InterPro" id="IPR036691">
    <property type="entry name" value="Endo/exonu/phosph_ase_sf"/>
</dbReference>
<dbReference type="Proteomes" id="UP001627154">
    <property type="component" value="Unassembled WGS sequence"/>
</dbReference>
<reference evidence="2 3" key="1">
    <citation type="journal article" date="2024" name="bioRxiv">
        <title>A reference genome for Trichogramma kaykai: A tiny desert-dwelling parasitoid wasp with competing sex-ratio distorters.</title>
        <authorList>
            <person name="Culotta J."/>
            <person name="Lindsey A.R."/>
        </authorList>
    </citation>
    <scope>NUCLEOTIDE SEQUENCE [LARGE SCALE GENOMIC DNA]</scope>
    <source>
        <strain evidence="2 3">KSX58</strain>
    </source>
</reference>
<accession>A0ABD2XJ05</accession>
<organism evidence="2 3">
    <name type="scientific">Trichogramma kaykai</name>
    <dbReference type="NCBI Taxonomy" id="54128"/>
    <lineage>
        <taxon>Eukaryota</taxon>
        <taxon>Metazoa</taxon>
        <taxon>Ecdysozoa</taxon>
        <taxon>Arthropoda</taxon>
        <taxon>Hexapoda</taxon>
        <taxon>Insecta</taxon>
        <taxon>Pterygota</taxon>
        <taxon>Neoptera</taxon>
        <taxon>Endopterygota</taxon>
        <taxon>Hymenoptera</taxon>
        <taxon>Apocrita</taxon>
        <taxon>Proctotrupomorpha</taxon>
        <taxon>Chalcidoidea</taxon>
        <taxon>Trichogrammatidae</taxon>
        <taxon>Trichogramma</taxon>
    </lineage>
</organism>
<name>A0ABD2XJ05_9HYME</name>
<evidence type="ECO:0000259" key="1">
    <source>
        <dbReference type="Pfam" id="PF03372"/>
    </source>
</evidence>
<dbReference type="SUPFAM" id="SSF56219">
    <property type="entry name" value="DNase I-like"/>
    <property type="match status" value="1"/>
</dbReference>
<dbReference type="InterPro" id="IPR005135">
    <property type="entry name" value="Endo/exonuclease/phosphatase"/>
</dbReference>
<dbReference type="Gene3D" id="3.60.10.10">
    <property type="entry name" value="Endonuclease/exonuclease/phosphatase"/>
    <property type="match status" value="2"/>
</dbReference>
<gene>
    <name evidence="2" type="ORF">TKK_002250</name>
</gene>
<keyword evidence="3" id="KW-1185">Reference proteome</keyword>